<keyword evidence="12" id="KW-1185">Reference proteome</keyword>
<feature type="transmembrane region" description="Helical" evidence="9">
    <location>
        <begin position="128"/>
        <end position="149"/>
    </location>
</feature>
<evidence type="ECO:0000256" key="8">
    <source>
        <dbReference type="ARBA" id="ARBA00038436"/>
    </source>
</evidence>
<dbReference type="InterPro" id="IPR007387">
    <property type="entry name" value="TRAP_DctQ"/>
</dbReference>
<organism evidence="11 12">
    <name type="scientific">Petrocella atlantisensis</name>
    <dbReference type="NCBI Taxonomy" id="2173034"/>
    <lineage>
        <taxon>Bacteria</taxon>
        <taxon>Bacillati</taxon>
        <taxon>Bacillota</taxon>
        <taxon>Clostridia</taxon>
        <taxon>Lachnospirales</taxon>
        <taxon>Vallitaleaceae</taxon>
        <taxon>Petrocella</taxon>
    </lineage>
</organism>
<reference evidence="11 12" key="1">
    <citation type="submission" date="2018-09" db="EMBL/GenBank/DDBJ databases">
        <authorList>
            <person name="Postec A."/>
        </authorList>
    </citation>
    <scope>NUCLEOTIDE SEQUENCE [LARGE SCALE GENOMIC DNA]</scope>
    <source>
        <strain evidence="11">70B-A</strain>
    </source>
</reference>
<dbReference type="GO" id="GO:0005886">
    <property type="term" value="C:plasma membrane"/>
    <property type="evidence" value="ECO:0007669"/>
    <property type="project" value="UniProtKB-SubCell"/>
</dbReference>
<accession>A0A3P7PEH7</accession>
<evidence type="ECO:0000256" key="2">
    <source>
        <dbReference type="ARBA" id="ARBA00022448"/>
    </source>
</evidence>
<proteinExistence type="inferred from homology"/>
<keyword evidence="6 9" id="KW-1133">Transmembrane helix</keyword>
<dbReference type="Proteomes" id="UP000279029">
    <property type="component" value="Chromosome"/>
</dbReference>
<evidence type="ECO:0000256" key="5">
    <source>
        <dbReference type="ARBA" id="ARBA00022692"/>
    </source>
</evidence>
<dbReference type="AlphaFoldDB" id="A0A3P7PEH7"/>
<evidence type="ECO:0000256" key="7">
    <source>
        <dbReference type="ARBA" id="ARBA00023136"/>
    </source>
</evidence>
<evidence type="ECO:0000313" key="11">
    <source>
        <dbReference type="EMBL" id="VDN48473.1"/>
    </source>
</evidence>
<evidence type="ECO:0000256" key="3">
    <source>
        <dbReference type="ARBA" id="ARBA00022475"/>
    </source>
</evidence>
<protein>
    <submittedName>
        <fullName evidence="11">C4-dicarboxylate ABC transporter permease</fullName>
    </submittedName>
</protein>
<dbReference type="GO" id="GO:0015740">
    <property type="term" value="P:C4-dicarboxylate transport"/>
    <property type="evidence" value="ECO:0007669"/>
    <property type="project" value="TreeGrafter"/>
</dbReference>
<evidence type="ECO:0000259" key="10">
    <source>
        <dbReference type="Pfam" id="PF04290"/>
    </source>
</evidence>
<dbReference type="PANTHER" id="PTHR35011">
    <property type="entry name" value="2,3-DIKETO-L-GULONATE TRAP TRANSPORTER SMALL PERMEASE PROTEIN YIAM"/>
    <property type="match status" value="1"/>
</dbReference>
<evidence type="ECO:0000256" key="6">
    <source>
        <dbReference type="ARBA" id="ARBA00022989"/>
    </source>
</evidence>
<keyword evidence="7 9" id="KW-0472">Membrane</keyword>
<evidence type="ECO:0000256" key="4">
    <source>
        <dbReference type="ARBA" id="ARBA00022519"/>
    </source>
</evidence>
<name>A0A3P7PEH7_9FIRM</name>
<dbReference type="EMBL" id="LR130778">
    <property type="protein sequence ID" value="VDN48473.1"/>
    <property type="molecule type" value="Genomic_DNA"/>
</dbReference>
<dbReference type="Pfam" id="PF04290">
    <property type="entry name" value="DctQ"/>
    <property type="match status" value="1"/>
</dbReference>
<evidence type="ECO:0000256" key="1">
    <source>
        <dbReference type="ARBA" id="ARBA00004429"/>
    </source>
</evidence>
<comment type="similarity">
    <text evidence="8">Belongs to the TRAP transporter small permease family.</text>
</comment>
<feature type="transmembrane region" description="Helical" evidence="9">
    <location>
        <begin position="12"/>
        <end position="35"/>
    </location>
</feature>
<dbReference type="GO" id="GO:0022857">
    <property type="term" value="F:transmembrane transporter activity"/>
    <property type="evidence" value="ECO:0007669"/>
    <property type="project" value="TreeGrafter"/>
</dbReference>
<keyword evidence="5 9" id="KW-0812">Transmembrane</keyword>
<dbReference type="PANTHER" id="PTHR35011:SF11">
    <property type="entry name" value="TRAP TRANSPORTER SMALL PERMEASE PROTEIN"/>
    <property type="match status" value="1"/>
</dbReference>
<evidence type="ECO:0000313" key="12">
    <source>
        <dbReference type="Proteomes" id="UP000279029"/>
    </source>
</evidence>
<comment type="subcellular location">
    <subcellularLocation>
        <location evidence="1">Cell inner membrane</location>
        <topology evidence="1">Multi-pass membrane protein</topology>
    </subcellularLocation>
</comment>
<dbReference type="OrthoDB" id="45144at2"/>
<gene>
    <name evidence="11" type="ORF">PATL70BA_2573</name>
</gene>
<feature type="transmembrane region" description="Helical" evidence="9">
    <location>
        <begin position="47"/>
        <end position="65"/>
    </location>
</feature>
<keyword evidence="2" id="KW-0813">Transport</keyword>
<feature type="domain" description="Tripartite ATP-independent periplasmic transporters DctQ component" evidence="10">
    <location>
        <begin position="25"/>
        <end position="152"/>
    </location>
</feature>
<sequence>MIDKIAKTVQSIEILFGTLFISIFFITIIIQVFSRYLGITVSWTGEVAMYSFTWAVFLGAGAMTYEDKHFAFTSLRDRVTGKKREMLNIFLYLIVMSFTLAILYYGVIITMKFWNYRWIDIPQMSMGYTWLCVPILGATTTLYCINHIVTYVKRFRMEA</sequence>
<dbReference type="InterPro" id="IPR055348">
    <property type="entry name" value="DctQ"/>
</dbReference>
<dbReference type="KEGG" id="cbar:PATL70BA_2573"/>
<evidence type="ECO:0000256" key="9">
    <source>
        <dbReference type="SAM" id="Phobius"/>
    </source>
</evidence>
<keyword evidence="4" id="KW-0997">Cell inner membrane</keyword>
<keyword evidence="3" id="KW-1003">Cell membrane</keyword>
<feature type="transmembrane region" description="Helical" evidence="9">
    <location>
        <begin position="86"/>
        <end position="108"/>
    </location>
</feature>